<reference evidence="4" key="1">
    <citation type="journal article" date="2019" name="Int. J. Syst. Evol. Microbiol.">
        <title>The Global Catalogue of Microorganisms (GCM) 10K type strain sequencing project: providing services to taxonomists for standard genome sequencing and annotation.</title>
        <authorList>
            <consortium name="The Broad Institute Genomics Platform"/>
            <consortium name="The Broad Institute Genome Sequencing Center for Infectious Disease"/>
            <person name="Wu L."/>
            <person name="Ma J."/>
        </authorList>
    </citation>
    <scope>NUCLEOTIDE SEQUENCE [LARGE SCALE GENOMIC DNA]</scope>
    <source>
        <strain evidence="4">JCM 30346</strain>
    </source>
</reference>
<dbReference type="Gene3D" id="3.30.420.240">
    <property type="match status" value="1"/>
</dbReference>
<keyword evidence="4" id="KW-1185">Reference proteome</keyword>
<dbReference type="NCBIfam" id="TIGR01630">
    <property type="entry name" value="psiM2_ORF9"/>
    <property type="match status" value="1"/>
</dbReference>
<dbReference type="InterPro" id="IPR006517">
    <property type="entry name" value="Phage_terminase_lsu-like_C"/>
</dbReference>
<feature type="domain" description="Terminase large subunit gp17-like C-terminal" evidence="2">
    <location>
        <begin position="325"/>
        <end position="469"/>
    </location>
</feature>
<comment type="caution">
    <text evidence="3">The sequence shown here is derived from an EMBL/GenBank/DDBJ whole genome shotgun (WGS) entry which is preliminary data.</text>
</comment>
<dbReference type="Proteomes" id="UP001596137">
    <property type="component" value="Unassembled WGS sequence"/>
</dbReference>
<gene>
    <name evidence="3" type="primary">terL</name>
    <name evidence="3" type="ORF">ACFP1K_07155</name>
</gene>
<evidence type="ECO:0000313" key="4">
    <source>
        <dbReference type="Proteomes" id="UP001596137"/>
    </source>
</evidence>
<dbReference type="Pfam" id="PF17289">
    <property type="entry name" value="Terminase_6C"/>
    <property type="match status" value="1"/>
</dbReference>
<protein>
    <submittedName>
        <fullName evidence="3">Phage terminase large subunit</fullName>
    </submittedName>
</protein>
<sequence length="499" mass="55627">MSTAFLELAAKKAEARYGTPTRRWATPGELARELDPKTIQTPALEIIDKALVEVGDGHCNRLMISLPPQEGKSVRISRRFPEWLLTQKPDLRLAVVSYAHSVARRHGRAIRDDITGKSDILDLKVNPNSSAAHEWELAGHDGGVYCVGIKGSLTSRPVDGLIIDDPYKDGEQADSDAWRETVRDFWTEVAIPRLGPGAFVVVVQTRWRDDDLTGWLKAEDTKGRWQVINIPAQADHDPNKGETDLLGRAPGEYLRSARGRSVDEWETKKLEVGSRTWTALYQGRPSPAEGGIFHRIWWHLYNTPRWVVRGDGSHWAINPDEVILSWDMAFKDLDSSDFVVGQVWARWGLQVYLLDQVRDRMSFVETRKAVRMLAAKWPQATLKLVEDKANGTAVINSLRHTVAGLIPEEPHGTKIARASAIAPFVEAGQVFLPSPELAPWVGAYIEETASFPRGSHDDQVDGMSQAINRLLLAPLLAGDLIVEADDLDDDLDGHEISPY</sequence>
<evidence type="ECO:0000313" key="3">
    <source>
        <dbReference type="EMBL" id="MFC6080933.1"/>
    </source>
</evidence>
<keyword evidence="1" id="KW-1188">Viral release from host cell</keyword>
<name>A0ABW1ND99_9ACTN</name>
<evidence type="ECO:0000259" key="2">
    <source>
        <dbReference type="Pfam" id="PF17289"/>
    </source>
</evidence>
<dbReference type="RefSeq" id="WP_380748235.1">
    <property type="nucleotide sequence ID" value="NZ_JBHSRF010000007.1"/>
</dbReference>
<evidence type="ECO:0000256" key="1">
    <source>
        <dbReference type="ARBA" id="ARBA00022612"/>
    </source>
</evidence>
<dbReference type="InterPro" id="IPR035421">
    <property type="entry name" value="Terminase_6C"/>
</dbReference>
<accession>A0ABW1ND99</accession>
<dbReference type="Pfam" id="PF03237">
    <property type="entry name" value="Terminase_6N"/>
    <property type="match status" value="1"/>
</dbReference>
<proteinExistence type="predicted"/>
<dbReference type="EMBL" id="JBHSRF010000007">
    <property type="protein sequence ID" value="MFC6080933.1"/>
    <property type="molecule type" value="Genomic_DNA"/>
</dbReference>
<organism evidence="3 4">
    <name type="scientific">Sphaerisporangium aureirubrum</name>
    <dbReference type="NCBI Taxonomy" id="1544736"/>
    <lineage>
        <taxon>Bacteria</taxon>
        <taxon>Bacillati</taxon>
        <taxon>Actinomycetota</taxon>
        <taxon>Actinomycetes</taxon>
        <taxon>Streptosporangiales</taxon>
        <taxon>Streptosporangiaceae</taxon>
        <taxon>Sphaerisporangium</taxon>
    </lineage>
</organism>